<accession>A0A8K0A238</accession>
<dbReference type="EMBL" id="OV696691">
    <property type="protein sequence ID" value="CAH1267502.1"/>
    <property type="molecule type" value="Genomic_DNA"/>
</dbReference>
<organism evidence="2 3">
    <name type="scientific">Branchiostoma lanceolatum</name>
    <name type="common">Common lancelet</name>
    <name type="synonym">Amphioxus lanceolatum</name>
    <dbReference type="NCBI Taxonomy" id="7740"/>
    <lineage>
        <taxon>Eukaryota</taxon>
        <taxon>Metazoa</taxon>
        <taxon>Chordata</taxon>
        <taxon>Cephalochordata</taxon>
        <taxon>Leptocardii</taxon>
        <taxon>Amphioxiformes</taxon>
        <taxon>Branchiostomatidae</taxon>
        <taxon>Branchiostoma</taxon>
    </lineage>
</organism>
<gene>
    <name evidence="2" type="primary">Hypp3759</name>
    <name evidence="2" type="ORF">BLAG_LOCUS20838</name>
</gene>
<reference evidence="2" key="1">
    <citation type="submission" date="2022-01" db="EMBL/GenBank/DDBJ databases">
        <authorList>
            <person name="Braso-Vives M."/>
        </authorList>
    </citation>
    <scope>NUCLEOTIDE SEQUENCE</scope>
</reference>
<dbReference type="Proteomes" id="UP000838412">
    <property type="component" value="Chromosome 6"/>
</dbReference>
<evidence type="ECO:0000256" key="1">
    <source>
        <dbReference type="SAM" id="MobiDB-lite"/>
    </source>
</evidence>
<evidence type="ECO:0000313" key="2">
    <source>
        <dbReference type="EMBL" id="CAH1267502.1"/>
    </source>
</evidence>
<sequence length="221" mass="24967">MYGRSFEAYKPRLVFTPVCTSVFIQAITSITPVMSVQYQTETASADTTTTMEQDLTQQPQPAVRSKKATKKRKRRANSEKLRVLARGKPAWSPPLQALLDLGGHLYPVGLNKTRTLYKMVPFHQLIRWEKVKVGDVVKWEGPRIIKGTLVKIGIVSELIPLMLADADTRHYYGDTVYDLDPYSYPVKKVIRACRILARSMPQRHAVRRCGSVPGRAAKARV</sequence>
<feature type="compositionally biased region" description="Polar residues" evidence="1">
    <location>
        <begin position="51"/>
        <end position="60"/>
    </location>
</feature>
<feature type="compositionally biased region" description="Basic residues" evidence="1">
    <location>
        <begin position="64"/>
        <end position="75"/>
    </location>
</feature>
<keyword evidence="3" id="KW-1185">Reference proteome</keyword>
<proteinExistence type="predicted"/>
<dbReference type="AlphaFoldDB" id="A0A8K0A238"/>
<protein>
    <submittedName>
        <fullName evidence="2">Hypp3759 protein</fullName>
    </submittedName>
</protein>
<feature type="region of interest" description="Disordered" evidence="1">
    <location>
        <begin position="47"/>
        <end position="79"/>
    </location>
</feature>
<evidence type="ECO:0000313" key="3">
    <source>
        <dbReference type="Proteomes" id="UP000838412"/>
    </source>
</evidence>
<name>A0A8K0A238_BRALA</name>